<sequence length="147" mass="15138">MHTFHLHISLYTERILSGGPANVAHCNQAAHGLGVGSSASSDDLFTIPFSPTNPFHSAAVNAAAVLNNAPPSPSCSSLASSALATISTGQIRQTTAASALAAIQASEEKKLGKLGPHHVHGLSTFCNGACCRPCLSLARQLSLRQIK</sequence>
<comment type="caution">
    <text evidence="1">The sequence shown here is derived from an EMBL/GenBank/DDBJ whole genome shotgun (WGS) entry which is preliminary data.</text>
</comment>
<dbReference type="Proteomes" id="UP000784294">
    <property type="component" value="Unassembled WGS sequence"/>
</dbReference>
<accession>A0A3S5CLX1</accession>
<dbReference type="AlphaFoldDB" id="A0A3S5CLX1"/>
<organism evidence="1 2">
    <name type="scientific">Protopolystoma xenopodis</name>
    <dbReference type="NCBI Taxonomy" id="117903"/>
    <lineage>
        <taxon>Eukaryota</taxon>
        <taxon>Metazoa</taxon>
        <taxon>Spiralia</taxon>
        <taxon>Lophotrochozoa</taxon>
        <taxon>Platyhelminthes</taxon>
        <taxon>Monogenea</taxon>
        <taxon>Polyopisthocotylea</taxon>
        <taxon>Polystomatidea</taxon>
        <taxon>Polystomatidae</taxon>
        <taxon>Protopolystoma</taxon>
    </lineage>
</organism>
<evidence type="ECO:0000313" key="1">
    <source>
        <dbReference type="EMBL" id="VEL31819.1"/>
    </source>
</evidence>
<evidence type="ECO:0000313" key="2">
    <source>
        <dbReference type="Proteomes" id="UP000784294"/>
    </source>
</evidence>
<proteinExistence type="predicted"/>
<gene>
    <name evidence="1" type="ORF">PXEA_LOCUS25259</name>
</gene>
<reference evidence="1" key="1">
    <citation type="submission" date="2018-11" db="EMBL/GenBank/DDBJ databases">
        <authorList>
            <consortium name="Pathogen Informatics"/>
        </authorList>
    </citation>
    <scope>NUCLEOTIDE SEQUENCE</scope>
</reference>
<name>A0A3S5CLX1_9PLAT</name>
<protein>
    <submittedName>
        <fullName evidence="1">Uncharacterized protein</fullName>
    </submittedName>
</protein>
<keyword evidence="2" id="KW-1185">Reference proteome</keyword>
<dbReference type="EMBL" id="CAAALY010126858">
    <property type="protein sequence ID" value="VEL31819.1"/>
    <property type="molecule type" value="Genomic_DNA"/>
</dbReference>